<dbReference type="InterPro" id="IPR003594">
    <property type="entry name" value="HATPase_dom"/>
</dbReference>
<dbReference type="EC" id="2.7.13.3" evidence="3"/>
<dbReference type="PROSITE" id="PS50885">
    <property type="entry name" value="HAMP"/>
    <property type="match status" value="1"/>
</dbReference>
<evidence type="ECO:0000256" key="8">
    <source>
        <dbReference type="ARBA" id="ARBA00022989"/>
    </source>
</evidence>
<dbReference type="PROSITE" id="PS50109">
    <property type="entry name" value="HIS_KIN"/>
    <property type="match status" value="1"/>
</dbReference>
<evidence type="ECO:0000256" key="6">
    <source>
        <dbReference type="ARBA" id="ARBA00022692"/>
    </source>
</evidence>
<dbReference type="Pfam" id="PF00512">
    <property type="entry name" value="HisKA"/>
    <property type="match status" value="1"/>
</dbReference>
<evidence type="ECO:0000259" key="13">
    <source>
        <dbReference type="PROSITE" id="PS50885"/>
    </source>
</evidence>
<dbReference type="PANTHER" id="PTHR45436:SF5">
    <property type="entry name" value="SENSOR HISTIDINE KINASE TRCS"/>
    <property type="match status" value="1"/>
</dbReference>
<keyword evidence="6 11" id="KW-0812">Transmembrane</keyword>
<gene>
    <name evidence="14" type="ORF">AEL95_07200</name>
</gene>
<dbReference type="PRINTS" id="PR00344">
    <property type="entry name" value="BCTRLSENSOR"/>
</dbReference>
<comment type="caution">
    <text evidence="14">The sequence shown here is derived from an EMBL/GenBank/DDBJ whole genome shotgun (WGS) entry which is preliminary data.</text>
</comment>
<evidence type="ECO:0000259" key="12">
    <source>
        <dbReference type="PROSITE" id="PS50109"/>
    </source>
</evidence>
<comment type="subcellular location">
    <subcellularLocation>
        <location evidence="2">Membrane</location>
    </subcellularLocation>
</comment>
<keyword evidence="5" id="KW-0808">Transferase</keyword>
<dbReference type="CDD" id="cd06225">
    <property type="entry name" value="HAMP"/>
    <property type="match status" value="1"/>
</dbReference>
<reference evidence="14 15" key="1">
    <citation type="journal article" date="2016" name="Microbiology (Mosc.)">
        <title>Comparison of Lactobacillus crispatus isolates from Lactobacillus-dominated vaginal microbiomes with isolates from microbiomes containing bacterial vaginosis-associated bacteria.</title>
        <authorList>
            <person name="Abdelmaksoud A.A."/>
            <person name="Koparde V.N."/>
            <person name="Sheth N.U."/>
            <person name="Serrano M.G."/>
            <person name="Glascock A.L."/>
            <person name="Fettweis J.M."/>
            <person name="Strauss Iii J.F."/>
            <person name="Buck G.A."/>
            <person name="Jefferson K.K."/>
        </authorList>
    </citation>
    <scope>NUCLEOTIDE SEQUENCE [LARGE SCALE GENOMIC DNA]</scope>
    <source>
        <strain evidence="14 15">VMC3</strain>
    </source>
</reference>
<dbReference type="Proteomes" id="UP000067598">
    <property type="component" value="Unassembled WGS sequence"/>
</dbReference>
<keyword evidence="10 11" id="KW-0472">Membrane</keyword>
<evidence type="ECO:0000256" key="4">
    <source>
        <dbReference type="ARBA" id="ARBA00022553"/>
    </source>
</evidence>
<dbReference type="EMBL" id="LJGP01000025">
    <property type="protein sequence ID" value="KWU03501.1"/>
    <property type="molecule type" value="Genomic_DNA"/>
</dbReference>
<dbReference type="GO" id="GO:0005886">
    <property type="term" value="C:plasma membrane"/>
    <property type="evidence" value="ECO:0007669"/>
    <property type="project" value="TreeGrafter"/>
</dbReference>
<feature type="domain" description="HAMP" evidence="13">
    <location>
        <begin position="175"/>
        <end position="228"/>
    </location>
</feature>
<dbReference type="SUPFAM" id="SSF47384">
    <property type="entry name" value="Homodimeric domain of signal transducing histidine kinase"/>
    <property type="match status" value="1"/>
</dbReference>
<dbReference type="InterPro" id="IPR050428">
    <property type="entry name" value="TCS_sensor_his_kinase"/>
</dbReference>
<dbReference type="InterPro" id="IPR003661">
    <property type="entry name" value="HisK_dim/P_dom"/>
</dbReference>
<dbReference type="SUPFAM" id="SSF55874">
    <property type="entry name" value="ATPase domain of HSP90 chaperone/DNA topoisomerase II/histidine kinase"/>
    <property type="match status" value="1"/>
</dbReference>
<evidence type="ECO:0000313" key="15">
    <source>
        <dbReference type="Proteomes" id="UP000067598"/>
    </source>
</evidence>
<evidence type="ECO:0000256" key="9">
    <source>
        <dbReference type="ARBA" id="ARBA00023012"/>
    </source>
</evidence>
<keyword evidence="7 14" id="KW-0418">Kinase</keyword>
<dbReference type="InterPro" id="IPR036097">
    <property type="entry name" value="HisK_dim/P_sf"/>
</dbReference>
<dbReference type="PATRIC" id="fig|47770.28.peg.877"/>
<dbReference type="CDD" id="cd00082">
    <property type="entry name" value="HisKA"/>
    <property type="match status" value="1"/>
</dbReference>
<dbReference type="FunFam" id="1.10.287.130:FF:000001">
    <property type="entry name" value="Two-component sensor histidine kinase"/>
    <property type="match status" value="1"/>
</dbReference>
<dbReference type="GO" id="GO:0000155">
    <property type="term" value="F:phosphorelay sensor kinase activity"/>
    <property type="evidence" value="ECO:0007669"/>
    <property type="project" value="InterPro"/>
</dbReference>
<keyword evidence="9" id="KW-0902">Two-component regulatory system</keyword>
<proteinExistence type="predicted"/>
<keyword evidence="4" id="KW-0597">Phosphoprotein</keyword>
<evidence type="ECO:0000256" key="5">
    <source>
        <dbReference type="ARBA" id="ARBA00022679"/>
    </source>
</evidence>
<dbReference type="InterPro" id="IPR003660">
    <property type="entry name" value="HAMP_dom"/>
</dbReference>
<evidence type="ECO:0000256" key="2">
    <source>
        <dbReference type="ARBA" id="ARBA00004370"/>
    </source>
</evidence>
<organism evidence="14 15">
    <name type="scientific">Lactobacillus crispatus</name>
    <dbReference type="NCBI Taxonomy" id="47770"/>
    <lineage>
        <taxon>Bacteria</taxon>
        <taxon>Bacillati</taxon>
        <taxon>Bacillota</taxon>
        <taxon>Bacilli</taxon>
        <taxon>Lactobacillales</taxon>
        <taxon>Lactobacillaceae</taxon>
        <taxon>Lactobacillus</taxon>
    </lineage>
</organism>
<dbReference type="SMART" id="SM00387">
    <property type="entry name" value="HATPase_c"/>
    <property type="match status" value="1"/>
</dbReference>
<dbReference type="Pfam" id="PF02518">
    <property type="entry name" value="HATPase_c"/>
    <property type="match status" value="1"/>
</dbReference>
<dbReference type="SMART" id="SM00388">
    <property type="entry name" value="HisKA"/>
    <property type="match status" value="1"/>
</dbReference>
<evidence type="ECO:0000256" key="3">
    <source>
        <dbReference type="ARBA" id="ARBA00012438"/>
    </source>
</evidence>
<feature type="domain" description="Histidine kinase" evidence="12">
    <location>
        <begin position="236"/>
        <end position="447"/>
    </location>
</feature>
<evidence type="ECO:0000313" key="14">
    <source>
        <dbReference type="EMBL" id="KWU03501.1"/>
    </source>
</evidence>
<evidence type="ECO:0000256" key="10">
    <source>
        <dbReference type="ARBA" id="ARBA00023136"/>
    </source>
</evidence>
<dbReference type="Gene3D" id="1.10.287.130">
    <property type="match status" value="1"/>
</dbReference>
<evidence type="ECO:0000256" key="7">
    <source>
        <dbReference type="ARBA" id="ARBA00022777"/>
    </source>
</evidence>
<keyword evidence="8 11" id="KW-1133">Transmembrane helix</keyword>
<feature type="transmembrane region" description="Helical" evidence="11">
    <location>
        <begin position="147"/>
        <end position="170"/>
    </location>
</feature>
<dbReference type="InterPro" id="IPR036890">
    <property type="entry name" value="HATPase_C_sf"/>
</dbReference>
<name>A0A125P668_9LACO</name>
<sequence>MMSMKKNNPQTTTQQLTRLFVRLFVTILILVNLAFLIISSAYIYYQAERQSEQVVEAVKENLDSKYDWSAMLDAYLAKQDDDAIILTTPQGKSYYSENAHETFKQINRQNHYQNMVYSNKHIYFLRTENSHDFKIKVALNIDRLFHLIIWLFGTMIVINLIAILLSIPLIRRFAHKWSRPIQVMNNEIQEIQQGASTEQITVPQQPLEIRKLAQSFNNLLAFQKQALQREQQFVSDASHELKTPIAAIRGHVNLIRRHGQAKPEIIPKSLDYIDTESKKMEILVNDLLTLGRIERNTEVVKIDLVRIINEVVSEIQSVYPQKIQTDMPQVLKYRINSLDFHNIVHNLVENAAKYSPQDSTIVVKLAKNKGQVSFTVADNGMGIAPENREKIFQRFFREDTSHSNKVKGSGLGLAIVKAEADKYHGQIKVTDNSPQGTIFTVSFPTEK</sequence>
<dbReference type="InterPro" id="IPR004358">
    <property type="entry name" value="Sig_transdc_His_kin-like_C"/>
</dbReference>
<comment type="catalytic activity">
    <reaction evidence="1">
        <text>ATP + protein L-histidine = ADP + protein N-phospho-L-histidine.</text>
        <dbReference type="EC" id="2.7.13.3"/>
    </reaction>
</comment>
<dbReference type="InterPro" id="IPR005467">
    <property type="entry name" value="His_kinase_dom"/>
</dbReference>
<accession>A0A125P668</accession>
<dbReference type="Gene3D" id="6.10.340.10">
    <property type="match status" value="1"/>
</dbReference>
<evidence type="ECO:0000256" key="1">
    <source>
        <dbReference type="ARBA" id="ARBA00000085"/>
    </source>
</evidence>
<dbReference type="PANTHER" id="PTHR45436">
    <property type="entry name" value="SENSOR HISTIDINE KINASE YKOH"/>
    <property type="match status" value="1"/>
</dbReference>
<dbReference type="AlphaFoldDB" id="A0A125P668"/>
<protein>
    <recommendedName>
        <fullName evidence="3">histidine kinase</fullName>
        <ecNumber evidence="3">2.7.13.3</ecNumber>
    </recommendedName>
</protein>
<dbReference type="FunFam" id="3.30.565.10:FF:000006">
    <property type="entry name" value="Sensor histidine kinase WalK"/>
    <property type="match status" value="1"/>
</dbReference>
<dbReference type="Gene3D" id="3.30.565.10">
    <property type="entry name" value="Histidine kinase-like ATPase, C-terminal domain"/>
    <property type="match status" value="1"/>
</dbReference>
<feature type="transmembrane region" description="Helical" evidence="11">
    <location>
        <begin position="20"/>
        <end position="45"/>
    </location>
</feature>
<dbReference type="Pfam" id="PF00672">
    <property type="entry name" value="HAMP"/>
    <property type="match status" value="1"/>
</dbReference>
<evidence type="ECO:0000256" key="11">
    <source>
        <dbReference type="SAM" id="Phobius"/>
    </source>
</evidence>